<reference evidence="2" key="1">
    <citation type="submission" date="2022-06" db="EMBL/GenBank/DDBJ databases">
        <title>Devosia sp. XJ19-45 genome assembly.</title>
        <authorList>
            <person name="Li B."/>
            <person name="Cai M."/>
            <person name="Nie G."/>
            <person name="Li W."/>
        </authorList>
    </citation>
    <scope>NUCLEOTIDE SEQUENCE</scope>
    <source>
        <strain evidence="2">XJ19-45</strain>
    </source>
</reference>
<dbReference type="RefSeq" id="WP_254673857.1">
    <property type="nucleotide sequence ID" value="NZ_JAMWDU010000002.1"/>
</dbReference>
<dbReference type="Proteomes" id="UP001060275">
    <property type="component" value="Unassembled WGS sequence"/>
</dbReference>
<proteinExistence type="predicted"/>
<organism evidence="2 3">
    <name type="scientific">Devosia ureilytica</name>
    <dbReference type="NCBI Taxonomy" id="2952754"/>
    <lineage>
        <taxon>Bacteria</taxon>
        <taxon>Pseudomonadati</taxon>
        <taxon>Pseudomonadota</taxon>
        <taxon>Alphaproteobacteria</taxon>
        <taxon>Hyphomicrobiales</taxon>
        <taxon>Devosiaceae</taxon>
        <taxon>Devosia</taxon>
    </lineage>
</organism>
<evidence type="ECO:0000313" key="2">
    <source>
        <dbReference type="EMBL" id="MCP8886451.1"/>
    </source>
</evidence>
<evidence type="ECO:0000313" key="3">
    <source>
        <dbReference type="Proteomes" id="UP001060275"/>
    </source>
</evidence>
<keyword evidence="3" id="KW-1185">Reference proteome</keyword>
<feature type="chain" id="PRO_5040513715" description="Cytochrome c domain-containing protein" evidence="1">
    <location>
        <begin position="23"/>
        <end position="410"/>
    </location>
</feature>
<dbReference type="AlphaFoldDB" id="A0A9Q4AMR1"/>
<feature type="signal peptide" evidence="1">
    <location>
        <begin position="1"/>
        <end position="22"/>
    </location>
</feature>
<accession>A0A9Q4AMR1</accession>
<gene>
    <name evidence="2" type="ORF">NF348_04990</name>
</gene>
<dbReference type="EMBL" id="JAMWDU010000002">
    <property type="protein sequence ID" value="MCP8886451.1"/>
    <property type="molecule type" value="Genomic_DNA"/>
</dbReference>
<name>A0A9Q4AMR1_9HYPH</name>
<keyword evidence="1" id="KW-0732">Signal</keyword>
<sequence length="410" mass="45508">MRLTRIVSMLALVSLIAGAAGAQEGSGGAGSAAPWAVPDDPAVALREPDRFAWQLFRALTWPADLDTRMADPEAAYGAEVPVVFQTWILASAAYPDNGGMPAPWEEFNPETVVELDGTDGPLQLSLLREIPPIPPGTEGHQADEVRMNRPAFDYIRENGLYSTQGQQRFYYGQREVSFPPEAIEIKAVWRPITPEQADRYHWSRFRDAESGETLLYGLTALHIMSKILPRWHWSTFEHVDNPFRDGIHDEGWLNRSRDSLACPPERLDCNLAPEGLGLEGTHWENYRLRGSQIEFTDDMGNPVILANSELETGFQTTASCMSCHVRATIGPNVNAPASFEFGPGHQDHPLAPPRASRMSVFNVAPDGRITSYFGTPDPDQFRIKGMEGPYAATYTLLDYAWSLARAKPQP</sequence>
<comment type="caution">
    <text evidence="2">The sequence shown here is derived from an EMBL/GenBank/DDBJ whole genome shotgun (WGS) entry which is preliminary data.</text>
</comment>
<evidence type="ECO:0008006" key="4">
    <source>
        <dbReference type="Google" id="ProtNLM"/>
    </source>
</evidence>
<evidence type="ECO:0000256" key="1">
    <source>
        <dbReference type="SAM" id="SignalP"/>
    </source>
</evidence>
<protein>
    <recommendedName>
        <fullName evidence="4">Cytochrome c domain-containing protein</fullName>
    </recommendedName>
</protein>